<reference evidence="12 13" key="1">
    <citation type="submission" date="2015-12" db="EMBL/GenBank/DDBJ databases">
        <authorList>
            <person name="Shamseldin A."/>
            <person name="Moawad H."/>
            <person name="Abd El-Rahim W.M."/>
            <person name="Sadowsky M.J."/>
        </authorList>
    </citation>
    <scope>NUCLEOTIDE SEQUENCE [LARGE SCALE GENOMIC DNA]</scope>
    <source>
        <strain evidence="12 13">JC234</strain>
    </source>
</reference>
<dbReference type="InterPro" id="IPR001543">
    <property type="entry name" value="FliN-like_C"/>
</dbReference>
<name>A0A1C1YRL2_9HYPH</name>
<dbReference type="Proteomes" id="UP000094795">
    <property type="component" value="Unassembled WGS sequence"/>
</dbReference>
<evidence type="ECO:0000256" key="10">
    <source>
        <dbReference type="ARBA" id="ARBA00025044"/>
    </source>
</evidence>
<protein>
    <recommendedName>
        <fullName evidence="4">Flagellar motor switch protein FliM</fullName>
    </recommendedName>
</protein>
<proteinExistence type="inferred from homology"/>
<evidence type="ECO:0000256" key="6">
    <source>
        <dbReference type="ARBA" id="ARBA00022500"/>
    </source>
</evidence>
<dbReference type="RefSeq" id="WP_066181949.1">
    <property type="nucleotide sequence ID" value="NZ_LQZT01000042.1"/>
</dbReference>
<dbReference type="GO" id="GO:0005886">
    <property type="term" value="C:plasma membrane"/>
    <property type="evidence" value="ECO:0007669"/>
    <property type="project" value="UniProtKB-SubCell"/>
</dbReference>
<dbReference type="InterPro" id="IPR036429">
    <property type="entry name" value="SpoA-like_sf"/>
</dbReference>
<evidence type="ECO:0000256" key="1">
    <source>
        <dbReference type="ARBA" id="ARBA00004117"/>
    </source>
</evidence>
<dbReference type="PANTHER" id="PTHR30034:SF6">
    <property type="entry name" value="YOP PROTEINS TRANSLOCATION PROTEIN Q"/>
    <property type="match status" value="1"/>
</dbReference>
<evidence type="ECO:0000313" key="12">
    <source>
        <dbReference type="EMBL" id="OCW56201.1"/>
    </source>
</evidence>
<dbReference type="InterPro" id="IPR028976">
    <property type="entry name" value="CheC-like_sf"/>
</dbReference>
<comment type="caution">
    <text evidence="12">The sequence shown here is derived from an EMBL/GenBank/DDBJ whole genome shotgun (WGS) entry which is preliminary data.</text>
</comment>
<evidence type="ECO:0000256" key="2">
    <source>
        <dbReference type="ARBA" id="ARBA00004202"/>
    </source>
</evidence>
<keyword evidence="9" id="KW-0975">Bacterial flagellum</keyword>
<dbReference type="AlphaFoldDB" id="A0A1C1YRL2"/>
<keyword evidence="5" id="KW-1003">Cell membrane</keyword>
<comment type="similarity">
    <text evidence="3">Belongs to the FliM family.</text>
</comment>
<comment type="function">
    <text evidence="10">FliM is one of three proteins (FliG, FliN, FliM) that forms the rotor-mounted switch complex (C ring), located at the base of the basal body. This complex interacts with the CheY and CheZ chemotaxis proteins, in addition to contacting components of the motor that determine the direction of flagellar rotation.</text>
</comment>
<dbReference type="GO" id="GO:0071978">
    <property type="term" value="P:bacterial-type flagellum-dependent swarming motility"/>
    <property type="evidence" value="ECO:0007669"/>
    <property type="project" value="TreeGrafter"/>
</dbReference>
<evidence type="ECO:0000256" key="9">
    <source>
        <dbReference type="ARBA" id="ARBA00023143"/>
    </source>
</evidence>
<keyword evidence="7" id="KW-0283">Flagellar rotation</keyword>
<dbReference type="Gene3D" id="3.40.1550.10">
    <property type="entry name" value="CheC-like"/>
    <property type="match status" value="1"/>
</dbReference>
<sequence length="317" mass="33483">MNAETETGALPTATRFDPDLLDRMIGAKGNADAIEAKCQSLMQALGPALAAAFHNATGVEIEARPGDIRQGRRRALLEEMLPNAVYCESSIGDWSDAIAGLCGTRLIIGLVECLLGGSDPAELDIVARPLSGIELDMSLVVFEQLTESLQQVVAPKTKAKTSVAKPQSELREEIDDPFPDFHAAAMTLDIGFGAVVAPLTLVLPQAILLKTKITAPALGAKPSQSALEWKERLSQRVSRSQISLQAAVALAPLPLGEISRLVPGDLLAFADTGDIAVTLSANGKPLYTCALGRSGAQYMVKVEGAAGPDENWKTDFV</sequence>
<keyword evidence="13" id="KW-1185">Reference proteome</keyword>
<dbReference type="PANTHER" id="PTHR30034">
    <property type="entry name" value="FLAGELLAR MOTOR SWITCH PROTEIN FLIM"/>
    <property type="match status" value="1"/>
</dbReference>
<dbReference type="SUPFAM" id="SSF101801">
    <property type="entry name" value="Surface presentation of antigens (SPOA)"/>
    <property type="match status" value="1"/>
</dbReference>
<dbReference type="Gene3D" id="2.30.330.10">
    <property type="entry name" value="SpoA-like"/>
    <property type="match status" value="1"/>
</dbReference>
<dbReference type="EMBL" id="LQZT01000042">
    <property type="protein sequence ID" value="OCW56201.1"/>
    <property type="molecule type" value="Genomic_DNA"/>
</dbReference>
<evidence type="ECO:0000256" key="3">
    <source>
        <dbReference type="ARBA" id="ARBA00011049"/>
    </source>
</evidence>
<keyword evidence="8" id="KW-0472">Membrane</keyword>
<evidence type="ECO:0000256" key="5">
    <source>
        <dbReference type="ARBA" id="ARBA00022475"/>
    </source>
</evidence>
<dbReference type="GO" id="GO:0009425">
    <property type="term" value="C:bacterial-type flagellum basal body"/>
    <property type="evidence" value="ECO:0007669"/>
    <property type="project" value="UniProtKB-SubCell"/>
</dbReference>
<accession>A0A1C1YRL2</accession>
<evidence type="ECO:0000256" key="8">
    <source>
        <dbReference type="ARBA" id="ARBA00023136"/>
    </source>
</evidence>
<evidence type="ECO:0000259" key="11">
    <source>
        <dbReference type="Pfam" id="PF01052"/>
    </source>
</evidence>
<dbReference type="Pfam" id="PF01052">
    <property type="entry name" value="FliMN_C"/>
    <property type="match status" value="1"/>
</dbReference>
<evidence type="ECO:0000256" key="4">
    <source>
        <dbReference type="ARBA" id="ARBA00021898"/>
    </source>
</evidence>
<gene>
    <name evidence="12" type="ORF">AWJ14_19085</name>
</gene>
<feature type="domain" description="Flagellar motor switch protein FliN-like C-terminal" evidence="11">
    <location>
        <begin position="236"/>
        <end position="304"/>
    </location>
</feature>
<keyword evidence="6" id="KW-0145">Chemotaxis</keyword>
<evidence type="ECO:0000313" key="13">
    <source>
        <dbReference type="Proteomes" id="UP000094795"/>
    </source>
</evidence>
<organism evidence="12 13">
    <name type="scientific">Hoeflea olei</name>
    <dbReference type="NCBI Taxonomy" id="1480615"/>
    <lineage>
        <taxon>Bacteria</taxon>
        <taxon>Pseudomonadati</taxon>
        <taxon>Pseudomonadota</taxon>
        <taxon>Alphaproteobacteria</taxon>
        <taxon>Hyphomicrobiales</taxon>
        <taxon>Rhizobiaceae</taxon>
        <taxon>Hoeflea</taxon>
    </lineage>
</organism>
<evidence type="ECO:0000256" key="7">
    <source>
        <dbReference type="ARBA" id="ARBA00022779"/>
    </source>
</evidence>
<comment type="subcellular location">
    <subcellularLocation>
        <location evidence="1">Bacterial flagellum basal body</location>
    </subcellularLocation>
    <subcellularLocation>
        <location evidence="2">Cell membrane</location>
        <topology evidence="2">Peripheral membrane protein</topology>
    </subcellularLocation>
</comment>
<dbReference type="STRING" id="1480615.AWJ14_19085"/>
<dbReference type="GO" id="GO:0050918">
    <property type="term" value="P:positive chemotaxis"/>
    <property type="evidence" value="ECO:0007669"/>
    <property type="project" value="TreeGrafter"/>
</dbReference>
<dbReference type="OrthoDB" id="8273530at2"/>